<name>A0A8J3LKZ9_9ACTN</name>
<feature type="transmembrane region" description="Helical" evidence="7">
    <location>
        <begin position="209"/>
        <end position="227"/>
    </location>
</feature>
<dbReference type="Proteomes" id="UP000653674">
    <property type="component" value="Unassembled WGS sequence"/>
</dbReference>
<evidence type="ECO:0000256" key="2">
    <source>
        <dbReference type="ARBA" id="ARBA00022475"/>
    </source>
</evidence>
<keyword evidence="9" id="KW-1185">Reference proteome</keyword>
<reference evidence="8" key="1">
    <citation type="submission" date="2021-01" db="EMBL/GenBank/DDBJ databases">
        <title>Whole genome shotgun sequence of Planosporangium flavigriseum NBRC 105377.</title>
        <authorList>
            <person name="Komaki H."/>
            <person name="Tamura T."/>
        </authorList>
    </citation>
    <scope>NUCLEOTIDE SEQUENCE</scope>
    <source>
        <strain evidence="8">NBRC 105377</strain>
    </source>
</reference>
<evidence type="ECO:0000313" key="9">
    <source>
        <dbReference type="Proteomes" id="UP000653674"/>
    </source>
</evidence>
<comment type="subcellular location">
    <subcellularLocation>
        <location evidence="1">Cell membrane</location>
        <topology evidence="1">Multi-pass membrane protein</topology>
    </subcellularLocation>
</comment>
<dbReference type="GO" id="GO:0005886">
    <property type="term" value="C:plasma membrane"/>
    <property type="evidence" value="ECO:0007669"/>
    <property type="project" value="UniProtKB-SubCell"/>
</dbReference>
<gene>
    <name evidence="8" type="ORF">Pfl04_09720</name>
</gene>
<feature type="transmembrane region" description="Helical" evidence="7">
    <location>
        <begin position="169"/>
        <end position="189"/>
    </location>
</feature>
<evidence type="ECO:0000256" key="6">
    <source>
        <dbReference type="SAM" id="MobiDB-lite"/>
    </source>
</evidence>
<proteinExistence type="predicted"/>
<feature type="transmembrane region" description="Helical" evidence="7">
    <location>
        <begin position="239"/>
        <end position="262"/>
    </location>
</feature>
<evidence type="ECO:0008006" key="10">
    <source>
        <dbReference type="Google" id="ProtNLM"/>
    </source>
</evidence>
<dbReference type="InterPro" id="IPR019108">
    <property type="entry name" value="Caa3_assmbl_CtaG-rel"/>
</dbReference>
<evidence type="ECO:0000313" key="8">
    <source>
        <dbReference type="EMBL" id="GIG72568.1"/>
    </source>
</evidence>
<keyword evidence="4 7" id="KW-1133">Transmembrane helix</keyword>
<organism evidence="8 9">
    <name type="scientific">Planosporangium flavigriseum</name>
    <dbReference type="NCBI Taxonomy" id="373681"/>
    <lineage>
        <taxon>Bacteria</taxon>
        <taxon>Bacillati</taxon>
        <taxon>Actinomycetota</taxon>
        <taxon>Actinomycetes</taxon>
        <taxon>Micromonosporales</taxon>
        <taxon>Micromonosporaceae</taxon>
        <taxon>Planosporangium</taxon>
    </lineage>
</organism>
<evidence type="ECO:0000256" key="3">
    <source>
        <dbReference type="ARBA" id="ARBA00022692"/>
    </source>
</evidence>
<feature type="transmembrane region" description="Helical" evidence="7">
    <location>
        <begin position="61"/>
        <end position="80"/>
    </location>
</feature>
<evidence type="ECO:0000256" key="4">
    <source>
        <dbReference type="ARBA" id="ARBA00022989"/>
    </source>
</evidence>
<feature type="compositionally biased region" description="Low complexity" evidence="6">
    <location>
        <begin position="329"/>
        <end position="340"/>
    </location>
</feature>
<keyword evidence="3 7" id="KW-0812">Transmembrane</keyword>
<protein>
    <recommendedName>
        <fullName evidence="10">Copper resistance protein D</fullName>
    </recommendedName>
</protein>
<feature type="transmembrane region" description="Helical" evidence="7">
    <location>
        <begin position="92"/>
        <end position="114"/>
    </location>
</feature>
<dbReference type="EMBL" id="BONU01000004">
    <property type="protein sequence ID" value="GIG72568.1"/>
    <property type="molecule type" value="Genomic_DNA"/>
</dbReference>
<accession>A0A8J3LKZ9</accession>
<comment type="caution">
    <text evidence="8">The sequence shown here is derived from an EMBL/GenBank/DDBJ whole genome shotgun (WGS) entry which is preliminary data.</text>
</comment>
<evidence type="ECO:0000256" key="1">
    <source>
        <dbReference type="ARBA" id="ARBA00004651"/>
    </source>
</evidence>
<feature type="region of interest" description="Disordered" evidence="6">
    <location>
        <begin position="314"/>
        <end position="377"/>
    </location>
</feature>
<sequence length="377" mass="41194">MRVATFVGGPYRSWALRAAPDSLLSVQYPGPAVAILAHGGGDEPLPPAQAGTLLQLDLNPLLVVSLLAVAIAYLYAVWRLERRGDRWPVLRTASFVVLGLGGIASVTLTGVGTYDTTLLSVHMVQHMVLSMIAPIFLALGAPVTLALRTLPAGARRVLLAVLHSRVAKIWTYPLFAYGLFVVTPFILYFTSLYELAMRHTWVHELTHVHFIAVGCLFFWPLVGIDPLPGRWPYTGRAMLMFLSTPFHTVLGLTVMQSTTLLGGDWYPSLGLGWVDPFVDQRVAGGILWAGGEVVSVTMLGVLVAQWMRHAEREARREDRRLDRQEVAETARPAAEATDAAGVPAEDGSPEMLAAPWWEQQGGYDPHGSRDTQGASRR</sequence>
<evidence type="ECO:0000256" key="7">
    <source>
        <dbReference type="SAM" id="Phobius"/>
    </source>
</evidence>
<dbReference type="AlphaFoldDB" id="A0A8J3LKZ9"/>
<feature type="transmembrane region" description="Helical" evidence="7">
    <location>
        <begin position="282"/>
        <end position="306"/>
    </location>
</feature>
<keyword evidence="5 7" id="KW-0472">Membrane</keyword>
<feature type="compositionally biased region" description="Basic and acidic residues" evidence="6">
    <location>
        <begin position="314"/>
        <end position="328"/>
    </location>
</feature>
<dbReference type="Pfam" id="PF09678">
    <property type="entry name" value="Caa3_CtaG"/>
    <property type="match status" value="1"/>
</dbReference>
<feature type="transmembrane region" description="Helical" evidence="7">
    <location>
        <begin position="126"/>
        <end position="148"/>
    </location>
</feature>
<evidence type="ECO:0000256" key="5">
    <source>
        <dbReference type="ARBA" id="ARBA00023136"/>
    </source>
</evidence>
<keyword evidence="2" id="KW-1003">Cell membrane</keyword>